<dbReference type="AlphaFoldDB" id="A0A3S1CA01"/>
<evidence type="ECO:0000313" key="3">
    <source>
        <dbReference type="Proteomes" id="UP000271624"/>
    </source>
</evidence>
<accession>A0A3S1CA01</accession>
<dbReference type="EMBL" id="RSCL01000014">
    <property type="protein sequence ID" value="RUT03129.1"/>
    <property type="molecule type" value="Genomic_DNA"/>
</dbReference>
<name>A0A3S1CA01_9CYAN</name>
<dbReference type="Pfam" id="PF19469">
    <property type="entry name" value="DUF6006"/>
    <property type="match status" value="1"/>
</dbReference>
<evidence type="ECO:0000313" key="2">
    <source>
        <dbReference type="EMBL" id="RUT03129.1"/>
    </source>
</evidence>
<keyword evidence="1" id="KW-0732">Signal</keyword>
<gene>
    <name evidence="2" type="ORF">DSM106972_054370</name>
</gene>
<organism evidence="2 3">
    <name type="scientific">Dulcicalothrix desertica PCC 7102</name>
    <dbReference type="NCBI Taxonomy" id="232991"/>
    <lineage>
        <taxon>Bacteria</taxon>
        <taxon>Bacillati</taxon>
        <taxon>Cyanobacteriota</taxon>
        <taxon>Cyanophyceae</taxon>
        <taxon>Nostocales</taxon>
        <taxon>Calotrichaceae</taxon>
        <taxon>Dulcicalothrix</taxon>
    </lineage>
</organism>
<evidence type="ECO:0008006" key="4">
    <source>
        <dbReference type="Google" id="ProtNLM"/>
    </source>
</evidence>
<proteinExistence type="predicted"/>
<dbReference type="InterPro" id="IPR046048">
    <property type="entry name" value="DUF6006"/>
</dbReference>
<reference evidence="2" key="1">
    <citation type="submission" date="2018-12" db="EMBL/GenBank/DDBJ databases">
        <authorList>
            <person name="Will S."/>
            <person name="Neumann-Schaal M."/>
            <person name="Henke P."/>
        </authorList>
    </citation>
    <scope>NUCLEOTIDE SEQUENCE</scope>
    <source>
        <strain evidence="2">PCC 7102</strain>
    </source>
</reference>
<reference evidence="2" key="2">
    <citation type="journal article" date="2019" name="Genome Biol. Evol.">
        <title>Day and night: Metabolic profiles and evolutionary relationships of six axenic non-marine cyanobacteria.</title>
        <authorList>
            <person name="Will S.E."/>
            <person name="Henke P."/>
            <person name="Boedeker C."/>
            <person name="Huang S."/>
            <person name="Brinkmann H."/>
            <person name="Rohde M."/>
            <person name="Jarek M."/>
            <person name="Friedl T."/>
            <person name="Seufert S."/>
            <person name="Schumacher M."/>
            <person name="Overmann J."/>
            <person name="Neumann-Schaal M."/>
            <person name="Petersen J."/>
        </authorList>
    </citation>
    <scope>NUCLEOTIDE SEQUENCE [LARGE SCALE GENOMIC DNA]</scope>
    <source>
        <strain evidence="2">PCC 7102</strain>
    </source>
</reference>
<feature type="chain" id="PRO_5018633125" description="Secreted protein" evidence="1">
    <location>
        <begin position="31"/>
        <end position="143"/>
    </location>
</feature>
<keyword evidence="3" id="KW-1185">Reference proteome</keyword>
<evidence type="ECO:0000256" key="1">
    <source>
        <dbReference type="SAM" id="SignalP"/>
    </source>
</evidence>
<dbReference type="RefSeq" id="WP_233787027.1">
    <property type="nucleotide sequence ID" value="NZ_RSCL01000014.1"/>
</dbReference>
<comment type="caution">
    <text evidence="2">The sequence shown here is derived from an EMBL/GenBank/DDBJ whole genome shotgun (WGS) entry which is preliminary data.</text>
</comment>
<feature type="signal peptide" evidence="1">
    <location>
        <begin position="1"/>
        <end position="30"/>
    </location>
</feature>
<sequence length="143" mass="16156">MLKTMKIKAVLASLAIIPLSFLAPTGNAQAGLVATQWFFGNWDCFIDGRPAKMQWLVVDDPQTQCNGNVCSTTSGVKVVGRFSDNGSAWVPLAQRYVRGTDFGIRYQGREQDNWFLRYDSRVKTANGWTTWRGNRYPLQCRKV</sequence>
<dbReference type="Proteomes" id="UP000271624">
    <property type="component" value="Unassembled WGS sequence"/>
</dbReference>
<protein>
    <recommendedName>
        <fullName evidence="4">Secreted protein</fullName>
    </recommendedName>
</protein>